<dbReference type="PANTHER" id="PTHR43284:SF1">
    <property type="entry name" value="ASPARAGINE SYNTHETASE"/>
    <property type="match status" value="1"/>
</dbReference>
<dbReference type="Gene3D" id="3.40.50.620">
    <property type="entry name" value="HUPs"/>
    <property type="match status" value="1"/>
</dbReference>
<dbReference type="InterPro" id="IPR014729">
    <property type="entry name" value="Rossmann-like_a/b/a_fold"/>
</dbReference>
<sequence length="400" mass="44709">MGMTMDEESRPRAIREILTLRYWTALRQGRAFSAADFEPGDSTEVIGDLIIRHIKGLDLKSACVALSGGVDSTLALVMLRAAMPDAKIDAVSVRFADSADETGVASRTAELFDADHHVIEADDYLGDLPKAIGITGLPFWDNHWYHVAREARRFSPTVVSGDGGDELFGGYTFRYSKFLAGYSPSMSPRERAELYMDCHQRDWVPDQIELFGQKARFGWDAIYSGIVPYFENRLAPLDQVFLADINGKLPCNWRPLNAAFNGHFGLQSVTPILADELVEYATHLSNGSKYDQKTGVGKLPLRRLLEERGGPGLVVPGKQGFSVDTKGLWGSHGRELCGQYLEDSRAVRDGWINREWIAKHLHRPEPDIRYINKMLGLLALEIWYRIFVTKETGANETIGV</sequence>
<name>A0RWB9_CENSY</name>
<dbReference type="Pfam" id="PF00733">
    <property type="entry name" value="Asn_synthase"/>
    <property type="match status" value="1"/>
</dbReference>
<dbReference type="STRING" id="414004.CENSYa_1004"/>
<dbReference type="Proteomes" id="UP000000758">
    <property type="component" value="Chromosome"/>
</dbReference>
<dbReference type="PANTHER" id="PTHR43284">
    <property type="entry name" value="ASPARAGINE SYNTHETASE (GLUTAMINE-HYDROLYZING)"/>
    <property type="match status" value="1"/>
</dbReference>
<dbReference type="InterPro" id="IPR001962">
    <property type="entry name" value="Asn_synthase"/>
</dbReference>
<dbReference type="KEGG" id="csy:CENSYa_1004"/>
<proteinExistence type="predicted"/>
<dbReference type="AlphaFoldDB" id="A0RWB9"/>
<dbReference type="GO" id="GO:0006529">
    <property type="term" value="P:asparagine biosynthetic process"/>
    <property type="evidence" value="ECO:0007669"/>
    <property type="project" value="InterPro"/>
</dbReference>
<dbReference type="PATRIC" id="fig|414004.10.peg.928"/>
<dbReference type="SUPFAM" id="SSF52402">
    <property type="entry name" value="Adenine nucleotide alpha hydrolases-like"/>
    <property type="match status" value="1"/>
</dbReference>
<gene>
    <name evidence="2" type="ordered locus">CENSYa_1004</name>
</gene>
<dbReference type="GO" id="GO:0004066">
    <property type="term" value="F:asparagine synthase (glutamine-hydrolyzing) activity"/>
    <property type="evidence" value="ECO:0007669"/>
    <property type="project" value="UniProtKB-EC"/>
</dbReference>
<accession>A0RWB9</accession>
<organism evidence="2 3">
    <name type="scientific">Cenarchaeum symbiosum (strain A)</name>
    <dbReference type="NCBI Taxonomy" id="414004"/>
    <lineage>
        <taxon>Archaea</taxon>
        <taxon>Nitrososphaerota</taxon>
        <taxon>Candidatus Cenarchaeales</taxon>
        <taxon>Candidatus Cenarchaeaceae</taxon>
        <taxon>Candidatus Cenarchaeum</taxon>
    </lineage>
</organism>
<protein>
    <submittedName>
        <fullName evidence="2">Asparagine synthase (Glutamine-hydrolyzing)</fullName>
        <ecNumber evidence="2">6.3.5.4</ecNumber>
    </submittedName>
</protein>
<dbReference type="InterPro" id="IPR051786">
    <property type="entry name" value="ASN_synthetase/amidase"/>
</dbReference>
<evidence type="ECO:0000313" key="2">
    <source>
        <dbReference type="EMBL" id="ABK77636.1"/>
    </source>
</evidence>
<evidence type="ECO:0000313" key="3">
    <source>
        <dbReference type="Proteomes" id="UP000000758"/>
    </source>
</evidence>
<evidence type="ECO:0000259" key="1">
    <source>
        <dbReference type="Pfam" id="PF00733"/>
    </source>
</evidence>
<keyword evidence="2" id="KW-0436">Ligase</keyword>
<dbReference type="HOGENOM" id="CLU_688115_0_0_2"/>
<keyword evidence="3" id="KW-1185">Reference proteome</keyword>
<dbReference type="EC" id="6.3.5.4" evidence="2"/>
<reference evidence="2 3" key="1">
    <citation type="journal article" date="2006" name="Proc. Natl. Acad. Sci. U.S.A.">
        <title>Genomic analysis of the uncultivated marine crenarchaeote Cenarchaeum symbiosum.</title>
        <authorList>
            <person name="Hallam S.J."/>
            <person name="Konstantinidis K.T."/>
            <person name="Putnam N."/>
            <person name="Schleper C."/>
            <person name="Watanabe Y."/>
            <person name="Sugahara J."/>
            <person name="Preston C."/>
            <person name="de la Torre J."/>
            <person name="Richardson P.M."/>
            <person name="DeLong E.F."/>
        </authorList>
    </citation>
    <scope>NUCLEOTIDE SEQUENCE [LARGE SCALE GENOMIC DNA]</scope>
    <source>
        <strain evidence="3">A</strain>
    </source>
</reference>
<dbReference type="CDD" id="cd01991">
    <property type="entry name" value="Asn_synthase_B_C"/>
    <property type="match status" value="1"/>
</dbReference>
<feature type="domain" description="Asparagine synthetase" evidence="1">
    <location>
        <begin position="62"/>
        <end position="385"/>
    </location>
</feature>
<dbReference type="EMBL" id="DP000238">
    <property type="protein sequence ID" value="ABK77636.1"/>
    <property type="molecule type" value="Genomic_DNA"/>
</dbReference>
<dbReference type="EnsemblBacteria" id="ABK77636">
    <property type="protein sequence ID" value="ABK77636"/>
    <property type="gene ID" value="CENSYa_1004"/>
</dbReference>